<accession>A0A7W6GZR5</accession>
<name>A0A7W6GZR5_9RHOB</name>
<dbReference type="RefSeq" id="WP_184562364.1">
    <property type="nucleotide sequence ID" value="NZ_JACIEI010000001.1"/>
</dbReference>
<keyword evidence="1" id="KW-1133">Transmembrane helix</keyword>
<dbReference type="EMBL" id="JACIEI010000001">
    <property type="protein sequence ID" value="MBB3992868.1"/>
    <property type="molecule type" value="Genomic_DNA"/>
</dbReference>
<keyword evidence="1" id="KW-0812">Transmembrane</keyword>
<keyword evidence="3" id="KW-0378">Hydrolase</keyword>
<feature type="transmembrane region" description="Helical" evidence="1">
    <location>
        <begin position="94"/>
        <end position="116"/>
    </location>
</feature>
<keyword evidence="1" id="KW-0472">Membrane</keyword>
<feature type="domain" description="Prepilin type IV endopeptidase peptidase" evidence="2">
    <location>
        <begin position="15"/>
        <end position="116"/>
    </location>
</feature>
<feature type="transmembrane region" description="Helical" evidence="1">
    <location>
        <begin position="36"/>
        <end position="58"/>
    </location>
</feature>
<evidence type="ECO:0000259" key="2">
    <source>
        <dbReference type="Pfam" id="PF01478"/>
    </source>
</evidence>
<dbReference type="Gene3D" id="1.20.120.1220">
    <property type="match status" value="1"/>
</dbReference>
<feature type="transmembrane region" description="Helical" evidence="1">
    <location>
        <begin position="64"/>
        <end position="82"/>
    </location>
</feature>
<dbReference type="GO" id="GO:0004190">
    <property type="term" value="F:aspartic-type endopeptidase activity"/>
    <property type="evidence" value="ECO:0007669"/>
    <property type="project" value="UniProtKB-EC"/>
</dbReference>
<organism evidence="3 4">
    <name type="scientific">Sulfitobacter undariae</name>
    <dbReference type="NCBI Taxonomy" id="1563671"/>
    <lineage>
        <taxon>Bacteria</taxon>
        <taxon>Pseudomonadati</taxon>
        <taxon>Pseudomonadota</taxon>
        <taxon>Alphaproteobacteria</taxon>
        <taxon>Rhodobacterales</taxon>
        <taxon>Roseobacteraceae</taxon>
        <taxon>Sulfitobacter</taxon>
    </lineage>
</organism>
<dbReference type="InterPro" id="IPR000045">
    <property type="entry name" value="Prepilin_IV_endopep_pep"/>
</dbReference>
<comment type="caution">
    <text evidence="3">The sequence shown here is derived from an EMBL/GenBank/DDBJ whole genome shotgun (WGS) entry which is preliminary data.</text>
</comment>
<dbReference type="AlphaFoldDB" id="A0A7W6GZR5"/>
<feature type="transmembrane region" description="Helical" evidence="1">
    <location>
        <begin position="142"/>
        <end position="161"/>
    </location>
</feature>
<evidence type="ECO:0000313" key="3">
    <source>
        <dbReference type="EMBL" id="MBB3992868.1"/>
    </source>
</evidence>
<dbReference type="Proteomes" id="UP000530268">
    <property type="component" value="Unassembled WGS sequence"/>
</dbReference>
<evidence type="ECO:0000256" key="1">
    <source>
        <dbReference type="SAM" id="Phobius"/>
    </source>
</evidence>
<dbReference type="GO" id="GO:0016020">
    <property type="term" value="C:membrane"/>
    <property type="evidence" value="ECO:0007669"/>
    <property type="project" value="InterPro"/>
</dbReference>
<keyword evidence="4" id="KW-1185">Reference proteome</keyword>
<feature type="transmembrane region" description="Helical" evidence="1">
    <location>
        <begin position="6"/>
        <end position="24"/>
    </location>
</feature>
<sequence>MFLTSYAATWFLPFVLPVCLYVMYTDLSRMKITNNANMALLGIFIVIGLIALPLNIYMWQLVNVVVVLIIGMVLNAVGALGAGDSKFIAAAAPFIAVGDLVMLMWVFAGTFIAALVTHKVAKNTSLHNLAPTWASWHQGKRFPMGFALGATLILYLALGILQGA</sequence>
<dbReference type="Pfam" id="PF01478">
    <property type="entry name" value="Peptidase_A24"/>
    <property type="match status" value="1"/>
</dbReference>
<reference evidence="3 4" key="1">
    <citation type="submission" date="2020-08" db="EMBL/GenBank/DDBJ databases">
        <title>Genomic Encyclopedia of Type Strains, Phase IV (KMG-IV): sequencing the most valuable type-strain genomes for metagenomic binning, comparative biology and taxonomic classification.</title>
        <authorList>
            <person name="Goeker M."/>
        </authorList>
    </citation>
    <scope>NUCLEOTIDE SEQUENCE [LARGE SCALE GENOMIC DNA]</scope>
    <source>
        <strain evidence="3 4">DSM 102234</strain>
    </source>
</reference>
<dbReference type="EC" id="3.4.23.43" evidence="3"/>
<gene>
    <name evidence="3" type="ORF">GGR95_000487</name>
</gene>
<protein>
    <submittedName>
        <fullName evidence="3">Prepilin peptidase CpaA</fullName>
        <ecNumber evidence="3">3.4.23.43</ecNumber>
    </submittedName>
</protein>
<evidence type="ECO:0000313" key="4">
    <source>
        <dbReference type="Proteomes" id="UP000530268"/>
    </source>
</evidence>
<proteinExistence type="predicted"/>